<dbReference type="OrthoDB" id="9796712at2"/>
<dbReference type="GO" id="GO:0019464">
    <property type="term" value="P:glycine decarboxylation via glycine cleavage system"/>
    <property type="evidence" value="ECO:0007669"/>
    <property type="project" value="InterPro"/>
</dbReference>
<dbReference type="RefSeq" id="WP_056952007.1">
    <property type="nucleotide sequence ID" value="NZ_AZDY01000037.1"/>
</dbReference>
<dbReference type="GO" id="GO:0005960">
    <property type="term" value="C:glycine cleavage complex"/>
    <property type="evidence" value="ECO:0007669"/>
    <property type="project" value="InterPro"/>
</dbReference>
<feature type="domain" description="Lipoyl-binding" evidence="2">
    <location>
        <begin position="16"/>
        <end position="97"/>
    </location>
</feature>
<evidence type="ECO:0000313" key="4">
    <source>
        <dbReference type="Proteomes" id="UP000051515"/>
    </source>
</evidence>
<comment type="caution">
    <text evidence="3">The sequence shown here is derived from an EMBL/GenBank/DDBJ whole genome shotgun (WGS) entry which is preliminary data.</text>
</comment>
<organism evidence="3 4">
    <name type="scientific">Companilactobacillus bobalius DSM 19674</name>
    <dbReference type="NCBI Taxonomy" id="1423788"/>
    <lineage>
        <taxon>Bacteria</taxon>
        <taxon>Bacillati</taxon>
        <taxon>Bacillota</taxon>
        <taxon>Bacilli</taxon>
        <taxon>Lactobacillales</taxon>
        <taxon>Lactobacillaceae</taxon>
        <taxon>Companilactobacillus</taxon>
        <taxon>Companilactobacillus bobalius</taxon>
    </lineage>
</organism>
<dbReference type="AlphaFoldDB" id="A0A0R1KHE5"/>
<dbReference type="InterPro" id="IPR002930">
    <property type="entry name" value="GCV_H"/>
</dbReference>
<dbReference type="GO" id="GO:0009249">
    <property type="term" value="P:protein lipoylation"/>
    <property type="evidence" value="ECO:0007669"/>
    <property type="project" value="TreeGrafter"/>
</dbReference>
<dbReference type="InterPro" id="IPR011053">
    <property type="entry name" value="Single_hybrid_motif"/>
</dbReference>
<name>A0A0R1KHE5_9LACO</name>
<dbReference type="InterPro" id="IPR033753">
    <property type="entry name" value="GCV_H/Fam206"/>
</dbReference>
<dbReference type="PATRIC" id="fig|1423788.3.peg.1726"/>
<keyword evidence="1" id="KW-0450">Lipoyl</keyword>
<dbReference type="SUPFAM" id="SSF51230">
    <property type="entry name" value="Single hybrid motif"/>
    <property type="match status" value="1"/>
</dbReference>
<dbReference type="EMBL" id="AZDY01000037">
    <property type="protein sequence ID" value="KRK82869.1"/>
    <property type="molecule type" value="Genomic_DNA"/>
</dbReference>
<evidence type="ECO:0000256" key="1">
    <source>
        <dbReference type="ARBA" id="ARBA00022823"/>
    </source>
</evidence>
<dbReference type="InterPro" id="IPR000089">
    <property type="entry name" value="Biotin_lipoyl"/>
</dbReference>
<gene>
    <name evidence="3" type="ORF">FC78_GL001672</name>
</gene>
<accession>A0A0R1KHE5</accession>
<proteinExistence type="predicted"/>
<dbReference type="PANTHER" id="PTHR11715">
    <property type="entry name" value="GLYCINE CLEAVAGE SYSTEM H PROTEIN"/>
    <property type="match status" value="1"/>
</dbReference>
<dbReference type="Proteomes" id="UP000051515">
    <property type="component" value="Unassembled WGS sequence"/>
</dbReference>
<protein>
    <submittedName>
        <fullName evidence="3">Glycine cleavage system protein H</fullName>
    </submittedName>
</protein>
<dbReference type="Pfam" id="PF01597">
    <property type="entry name" value="GCV_H"/>
    <property type="match status" value="1"/>
</dbReference>
<dbReference type="CDD" id="cd06848">
    <property type="entry name" value="GCS_H"/>
    <property type="match status" value="1"/>
</dbReference>
<dbReference type="PANTHER" id="PTHR11715:SF3">
    <property type="entry name" value="GLYCINE CLEAVAGE SYSTEM H PROTEIN-RELATED"/>
    <property type="match status" value="1"/>
</dbReference>
<keyword evidence="4" id="KW-1185">Reference proteome</keyword>
<reference evidence="3 4" key="1">
    <citation type="journal article" date="2015" name="Genome Announc.">
        <title>Expanding the biotechnology potential of lactobacilli through comparative genomics of 213 strains and associated genera.</title>
        <authorList>
            <person name="Sun Z."/>
            <person name="Harris H.M."/>
            <person name="McCann A."/>
            <person name="Guo C."/>
            <person name="Argimon S."/>
            <person name="Zhang W."/>
            <person name="Yang X."/>
            <person name="Jeffery I.B."/>
            <person name="Cooney J.C."/>
            <person name="Kagawa T.F."/>
            <person name="Liu W."/>
            <person name="Song Y."/>
            <person name="Salvetti E."/>
            <person name="Wrobel A."/>
            <person name="Rasinkangas P."/>
            <person name="Parkhill J."/>
            <person name="Rea M.C."/>
            <person name="O'Sullivan O."/>
            <person name="Ritari J."/>
            <person name="Douillard F.P."/>
            <person name="Paul Ross R."/>
            <person name="Yang R."/>
            <person name="Briner A.E."/>
            <person name="Felis G.E."/>
            <person name="de Vos W.M."/>
            <person name="Barrangou R."/>
            <person name="Klaenhammer T.R."/>
            <person name="Caufield P.W."/>
            <person name="Cui Y."/>
            <person name="Zhang H."/>
            <person name="O'Toole P.W."/>
        </authorList>
    </citation>
    <scope>NUCLEOTIDE SEQUENCE [LARGE SCALE GENOMIC DNA]</scope>
    <source>
        <strain evidence="3 4">DSM 19674</strain>
    </source>
</reference>
<dbReference type="PROSITE" id="PS50968">
    <property type="entry name" value="BIOTINYL_LIPOYL"/>
    <property type="match status" value="1"/>
</dbReference>
<evidence type="ECO:0000313" key="3">
    <source>
        <dbReference type="EMBL" id="KRK82869.1"/>
    </source>
</evidence>
<sequence length="98" mass="11026">MSDKKNYFWIKKGEHTTRIGLTKEAQDTLGDVKYVELPDLNSDIKKGESSGEIEAQKAVVELESPVSGKIVKVNDKLNDNPELLNGTEKDAWFFEVNN</sequence>
<evidence type="ECO:0000259" key="2">
    <source>
        <dbReference type="PROSITE" id="PS50968"/>
    </source>
</evidence>
<dbReference type="Gene3D" id="2.40.50.100">
    <property type="match status" value="1"/>
</dbReference>
<dbReference type="GO" id="GO:0005737">
    <property type="term" value="C:cytoplasm"/>
    <property type="evidence" value="ECO:0007669"/>
    <property type="project" value="TreeGrafter"/>
</dbReference>
<dbReference type="STRING" id="1423788.FC78_GL001672"/>